<dbReference type="GO" id="GO:0006189">
    <property type="term" value="P:'de novo' IMP biosynthetic process"/>
    <property type="evidence" value="ECO:0007669"/>
    <property type="project" value="InterPro"/>
</dbReference>
<keyword evidence="4" id="KW-0547">Nucleotide-binding</keyword>
<dbReference type="Gene3D" id="3.30.1330.10">
    <property type="entry name" value="PurM-like, N-terminal domain"/>
    <property type="match status" value="2"/>
</dbReference>
<dbReference type="InterPro" id="IPR036676">
    <property type="entry name" value="PurM-like_C_sf"/>
</dbReference>
<evidence type="ECO:0000259" key="9">
    <source>
        <dbReference type="Pfam" id="PF02769"/>
    </source>
</evidence>
<dbReference type="Gene3D" id="3.90.650.10">
    <property type="entry name" value="PurM-like C-terminal domain"/>
    <property type="match status" value="2"/>
</dbReference>
<dbReference type="InterPro" id="IPR010074">
    <property type="entry name" value="PRibForGlyAmidine_synth_PurL"/>
</dbReference>
<feature type="domain" description="PurM-like N-terminal" evidence="8">
    <location>
        <begin position="140"/>
        <end position="263"/>
    </location>
</feature>
<dbReference type="PANTHER" id="PTHR43555">
    <property type="entry name" value="PHOSPHORIBOSYLFORMYLGLYCINAMIDINE SYNTHASE SUBUNIT PURL"/>
    <property type="match status" value="1"/>
</dbReference>
<comment type="caution">
    <text evidence="11">The sequence shown here is derived from an EMBL/GenBank/DDBJ whole genome shotgun (WGS) entry which is preliminary data.</text>
</comment>
<dbReference type="InterPro" id="IPR016188">
    <property type="entry name" value="PurM-like_N"/>
</dbReference>
<keyword evidence="7" id="KW-0460">Magnesium</keyword>
<keyword evidence="6" id="KW-0067">ATP-binding</keyword>
<evidence type="ECO:0000256" key="7">
    <source>
        <dbReference type="ARBA" id="ARBA00022842"/>
    </source>
</evidence>
<feature type="non-terminal residue" evidence="11">
    <location>
        <position position="1"/>
    </location>
</feature>
<accession>A0A938B4T9</accession>
<reference evidence="11" key="1">
    <citation type="submission" date="2019-03" db="EMBL/GenBank/DDBJ databases">
        <title>Lake Tanganyika Metagenome-Assembled Genomes (MAGs).</title>
        <authorList>
            <person name="Tran P."/>
        </authorList>
    </citation>
    <scope>NUCLEOTIDE SEQUENCE</scope>
    <source>
        <strain evidence="11">K_DeepCast_65m_m2_066</strain>
    </source>
</reference>
<evidence type="ECO:0000256" key="5">
    <source>
        <dbReference type="ARBA" id="ARBA00022755"/>
    </source>
</evidence>
<feature type="domain" description="PurM-like N-terminal" evidence="8">
    <location>
        <begin position="518"/>
        <end position="625"/>
    </location>
</feature>
<name>A0A938B4T9_UNCTE</name>
<keyword evidence="3" id="KW-0479">Metal-binding</keyword>
<evidence type="ECO:0000256" key="6">
    <source>
        <dbReference type="ARBA" id="ARBA00022840"/>
    </source>
</evidence>
<evidence type="ECO:0000256" key="1">
    <source>
        <dbReference type="ARBA" id="ARBA00022490"/>
    </source>
</evidence>
<evidence type="ECO:0000313" key="12">
    <source>
        <dbReference type="Proteomes" id="UP000712673"/>
    </source>
</evidence>
<dbReference type="InterPro" id="IPR041609">
    <property type="entry name" value="PurL_linker"/>
</dbReference>
<evidence type="ECO:0000259" key="8">
    <source>
        <dbReference type="Pfam" id="PF00586"/>
    </source>
</evidence>
<feature type="domain" description="PurM-like C-terminal" evidence="9">
    <location>
        <begin position="663"/>
        <end position="807"/>
    </location>
</feature>
<keyword evidence="5" id="KW-0658">Purine biosynthesis</keyword>
<feature type="domain" description="Phosphoribosylformylglycinamidine synthase linker" evidence="10">
    <location>
        <begin position="36"/>
        <end position="94"/>
    </location>
</feature>
<dbReference type="Pfam" id="PF02769">
    <property type="entry name" value="AIRS_C"/>
    <property type="match status" value="2"/>
</dbReference>
<dbReference type="CDD" id="cd02203">
    <property type="entry name" value="PurL_repeat1"/>
    <property type="match status" value="1"/>
</dbReference>
<proteinExistence type="inferred from homology"/>
<dbReference type="AlphaFoldDB" id="A0A938B4T9"/>
<feature type="domain" description="PurM-like C-terminal" evidence="9">
    <location>
        <begin position="280"/>
        <end position="425"/>
    </location>
</feature>
<dbReference type="EMBL" id="VGLS01000452">
    <property type="protein sequence ID" value="MBM3224985.1"/>
    <property type="molecule type" value="Genomic_DNA"/>
</dbReference>
<organism evidence="11 12">
    <name type="scientific">Tectimicrobiota bacterium</name>
    <dbReference type="NCBI Taxonomy" id="2528274"/>
    <lineage>
        <taxon>Bacteria</taxon>
        <taxon>Pseudomonadati</taxon>
        <taxon>Nitrospinota/Tectimicrobiota group</taxon>
        <taxon>Candidatus Tectimicrobiota</taxon>
    </lineage>
</organism>
<dbReference type="InterPro" id="IPR010918">
    <property type="entry name" value="PurM-like_C_dom"/>
</dbReference>
<dbReference type="Proteomes" id="UP000712673">
    <property type="component" value="Unassembled WGS sequence"/>
</dbReference>
<keyword evidence="1" id="KW-0963">Cytoplasm</keyword>
<gene>
    <name evidence="11" type="ORF">FJZ47_14440</name>
</gene>
<sequence>WQDHPQAFLPPPVPGSNKPPQVLTLSLERDDEALLHLSQEGLLALSLPEMHAIQHYYRDPQRQQQRQGYGLGTAPTDVELEALAQTWSEHCKHKIFNSTIDYQDERGQQTTIHSLFKQYVVRATQDISQRVDWLVSVFHDNAGVIKFNDQWNLVMKVETHNTPSALDPYGGAITGIVGVNRDPFGTGKGCRLLFNTDVLCFAPPAYAQPLPPRLLHPKRVFTGVHRGIKDGANQSGIPDVNGAVVFDERFLGKPLVFCGTGGLMPAHIGGEPAHLKQAAPGDYIVMVGGRIGKDGIHGATFSSVELSEVSPSSAVQIGDPITQKTMFDFLLEARDQQLYTCITDNGAGGLSSSVGEMAQFSHGCELHLERAPLKYPGLDPWEILLSESQERMTLAVPPKHLDAFVALAARREVEATVLGTFTETGLFHILYDGNTVALLDMNFLHNGLPEMCLPARWQPPHHQEPTFSCPADLTDSLLQMLGRLNICSKEWVIRQYDHEVQGMSVIKPLVGQANDGPGDAAVLRPLLDSMEGVIVANGICPRYSDIDTYHMVANAIDEAMRNVIAVGGSLGHIAGLDNFCWPDPVVSSGTPDGPYKLAQLVRANQALYTYCTAYGVPCISGKDSMKNDYHVGDTKISVPPTLLFSVIARMPDVRRAITMDAKQPGDLVFVLGETRAELGGSEYYALHHAIGNRVPHVDAAQARGLYEALSQAIQRGLVNACHDCSDGGFGVAVAEMAFAGGYGMHLDVRAMPREPDIAREDTLLYAETASRFVVTVPPQHRQAFCDLLQGCPLGEVGIVRDTPQFTVVGLQGQVMIESHIAALKEAWQRPLRW</sequence>
<dbReference type="InterPro" id="IPR036921">
    <property type="entry name" value="PurM-like_N_sf"/>
</dbReference>
<dbReference type="CDD" id="cd02204">
    <property type="entry name" value="PurL_repeat2"/>
    <property type="match status" value="1"/>
</dbReference>
<dbReference type="Pfam" id="PF00586">
    <property type="entry name" value="AIRS"/>
    <property type="match status" value="2"/>
</dbReference>
<evidence type="ECO:0000256" key="3">
    <source>
        <dbReference type="ARBA" id="ARBA00022723"/>
    </source>
</evidence>
<protein>
    <submittedName>
        <fullName evidence="11">Phosphoribosylformylglycinamidine synthase</fullName>
    </submittedName>
</protein>
<dbReference type="Pfam" id="PF18072">
    <property type="entry name" value="FGAR-AT_linker"/>
    <property type="match status" value="1"/>
</dbReference>
<dbReference type="SUPFAM" id="SSF55326">
    <property type="entry name" value="PurM N-terminal domain-like"/>
    <property type="match status" value="2"/>
</dbReference>
<keyword evidence="2" id="KW-0436">Ligase</keyword>
<evidence type="ECO:0000259" key="10">
    <source>
        <dbReference type="Pfam" id="PF18072"/>
    </source>
</evidence>
<dbReference type="GO" id="GO:0046872">
    <property type="term" value="F:metal ion binding"/>
    <property type="evidence" value="ECO:0007669"/>
    <property type="project" value="UniProtKB-KW"/>
</dbReference>
<evidence type="ECO:0000313" key="11">
    <source>
        <dbReference type="EMBL" id="MBM3224985.1"/>
    </source>
</evidence>
<dbReference type="PANTHER" id="PTHR43555:SF1">
    <property type="entry name" value="PHOSPHORIBOSYLFORMYLGLYCINAMIDINE SYNTHASE SUBUNIT PURL"/>
    <property type="match status" value="1"/>
</dbReference>
<evidence type="ECO:0000256" key="4">
    <source>
        <dbReference type="ARBA" id="ARBA00022741"/>
    </source>
</evidence>
<dbReference type="GO" id="GO:0005524">
    <property type="term" value="F:ATP binding"/>
    <property type="evidence" value="ECO:0007669"/>
    <property type="project" value="UniProtKB-KW"/>
</dbReference>
<dbReference type="HAMAP" id="MF_00420">
    <property type="entry name" value="PurL_2"/>
    <property type="match status" value="1"/>
</dbReference>
<dbReference type="GO" id="GO:0004642">
    <property type="term" value="F:phosphoribosylformylglycinamidine synthase activity"/>
    <property type="evidence" value="ECO:0007669"/>
    <property type="project" value="InterPro"/>
</dbReference>
<dbReference type="SUPFAM" id="SSF56042">
    <property type="entry name" value="PurM C-terminal domain-like"/>
    <property type="match status" value="2"/>
</dbReference>
<evidence type="ECO:0000256" key="2">
    <source>
        <dbReference type="ARBA" id="ARBA00022598"/>
    </source>
</evidence>